<comment type="pathway">
    <text evidence="2">Glycan metabolism; N-glycan degradation.</text>
</comment>
<evidence type="ECO:0000259" key="12">
    <source>
        <dbReference type="Pfam" id="PF17786"/>
    </source>
</evidence>
<dbReference type="EMBL" id="DVNF01000087">
    <property type="protein sequence ID" value="HIU60347.1"/>
    <property type="molecule type" value="Genomic_DNA"/>
</dbReference>
<dbReference type="EC" id="3.2.1.25" evidence="3"/>
<evidence type="ECO:0000256" key="9">
    <source>
        <dbReference type="ARBA" id="ARBA00041614"/>
    </source>
</evidence>
<dbReference type="InterPro" id="IPR006103">
    <property type="entry name" value="Glyco_hydro_2_cat"/>
</dbReference>
<dbReference type="AlphaFoldDB" id="A0A9D1MHD6"/>
<dbReference type="PANTHER" id="PTHR43730:SF1">
    <property type="entry name" value="BETA-MANNOSIDASE"/>
    <property type="match status" value="1"/>
</dbReference>
<dbReference type="InterPro" id="IPR006102">
    <property type="entry name" value="Ig-like_GH2"/>
</dbReference>
<dbReference type="Gene3D" id="3.20.20.80">
    <property type="entry name" value="Glycosidases"/>
    <property type="match status" value="1"/>
</dbReference>
<dbReference type="InterPro" id="IPR036156">
    <property type="entry name" value="Beta-gal/glucu_dom_sf"/>
</dbReference>
<evidence type="ECO:0000256" key="2">
    <source>
        <dbReference type="ARBA" id="ARBA00004740"/>
    </source>
</evidence>
<protein>
    <recommendedName>
        <fullName evidence="8">Beta-mannosidase B</fullName>
        <ecNumber evidence="3">3.2.1.25</ecNumber>
    </recommendedName>
    <alternativeName>
        <fullName evidence="9">Mannanase B</fullName>
    </alternativeName>
</protein>
<evidence type="ECO:0000313" key="14">
    <source>
        <dbReference type="EMBL" id="HIU60347.1"/>
    </source>
</evidence>
<dbReference type="SUPFAM" id="SSF49303">
    <property type="entry name" value="beta-Galactosidase/glucuronidase domain"/>
    <property type="match status" value="2"/>
</dbReference>
<dbReference type="SUPFAM" id="SSF51445">
    <property type="entry name" value="(Trans)glycosidases"/>
    <property type="match status" value="1"/>
</dbReference>
<reference evidence="14" key="2">
    <citation type="journal article" date="2021" name="PeerJ">
        <title>Extensive microbial diversity within the chicken gut microbiome revealed by metagenomics and culture.</title>
        <authorList>
            <person name="Gilroy R."/>
            <person name="Ravi A."/>
            <person name="Getino M."/>
            <person name="Pursley I."/>
            <person name="Horton D.L."/>
            <person name="Alikhan N.F."/>
            <person name="Baker D."/>
            <person name="Gharbi K."/>
            <person name="Hall N."/>
            <person name="Watson M."/>
            <person name="Adriaenssens E.M."/>
            <person name="Foster-Nyarko E."/>
            <person name="Jarju S."/>
            <person name="Secka A."/>
            <person name="Antonio M."/>
            <person name="Oren A."/>
            <person name="Chaudhuri R.R."/>
            <person name="La Ragione R."/>
            <person name="Hildebrand F."/>
            <person name="Pallen M.J."/>
        </authorList>
    </citation>
    <scope>NUCLEOTIDE SEQUENCE</scope>
    <source>
        <strain evidence="14">18911</strain>
    </source>
</reference>
<name>A0A9D1MHD6_9FIRM</name>
<proteinExistence type="inferred from homology"/>
<dbReference type="Pfam" id="PF22666">
    <property type="entry name" value="Glyco_hydro_2_N2"/>
    <property type="match status" value="1"/>
</dbReference>
<dbReference type="PANTHER" id="PTHR43730">
    <property type="entry name" value="BETA-MANNOSIDASE"/>
    <property type="match status" value="1"/>
</dbReference>
<sequence>MKTIIDSEWTVKTGQLQAVAKAPFTDYSALLNANLIPDPFIGDNEKKSLWISETDTVCSTRFDYDGETKGAYLVLEAVDTVFTATLNGTPIGGGANAFIDHRFPVEGVLKRGENLLELVIAAPKVAARAEMKRINSGATAGVTEITFLRKPQYQFGWDWGPEIPVSGIYGSVYIDTDEVRITDMKVDTVFDNSAVTLHVSAEFTGAADGYILSVTAPDGTVVDKRGIAGSDNKVDRDFLIDNPMIWETADISGGKKQPLYTVKLCLTKGKDNYVATKRIGIRKLRLIRDKLPDGSDFCFELNGRRIFAKGANWIPADAMPDRIDEEVFRYHLQAAVNAGFNMVRVWGGGFYEHDKFYDICDELGLLVWQDCAVACRPCPFYDEKYLKNMLSEIEFNVKRLRHHPSLALWCGNNELEDMSINWITSRKYIDCTYDFFYRILPGELERLGAGASYIPGSPIGADYQKGVKADNVGDTHLWAVWHGLQDIEYYRTRKTRFCSEFGFESFPDVRTVRYYAGENENDLFSDVMKIHQKCALGNEKTVYYTSALFKTPEKFEDKIYFSQLAQAESIRDATEAWRRSQQTWGALYWQLNDCWPVASWSSIDYFGRFKALQYAAKRFNAPFTVGAECGEEAISIFVLNDYPVEKSGTVAVKIQNFSGKTELENKFEVVAAPCSRTKIAEIPLKFTKRQKKTLFYVAELLENGKSVARVSKPMLRDSACVFPKPDYTVESAVTDGNTHIYIRAKSYLRLAEGYTDADTPPYSDNFMDILPGEEKEIIVAGTYPGTEFKVRSVGSVNTVGNPVTELIKRAKIFFNPVNFFSWLYWRTAKFEYKGQSEE</sequence>
<evidence type="ECO:0000259" key="11">
    <source>
        <dbReference type="Pfam" id="PF02836"/>
    </source>
</evidence>
<evidence type="ECO:0000256" key="4">
    <source>
        <dbReference type="ARBA" id="ARBA00022729"/>
    </source>
</evidence>
<dbReference type="InterPro" id="IPR008979">
    <property type="entry name" value="Galactose-bd-like_sf"/>
</dbReference>
<evidence type="ECO:0000256" key="5">
    <source>
        <dbReference type="ARBA" id="ARBA00022801"/>
    </source>
</evidence>
<evidence type="ECO:0000256" key="7">
    <source>
        <dbReference type="ARBA" id="ARBA00038429"/>
    </source>
</evidence>
<evidence type="ECO:0000256" key="8">
    <source>
        <dbReference type="ARBA" id="ARBA00041069"/>
    </source>
</evidence>
<comment type="catalytic activity">
    <reaction evidence="1">
        <text>Hydrolysis of terminal, non-reducing beta-D-mannose residues in beta-D-mannosides.</text>
        <dbReference type="EC" id="3.2.1.25"/>
    </reaction>
</comment>
<gene>
    <name evidence="14" type="ORF">IAB05_03020</name>
</gene>
<comment type="similarity">
    <text evidence="7">Belongs to the glycosyl hydrolase 2 family. Beta-mannosidase B subfamily.</text>
</comment>
<evidence type="ECO:0000313" key="15">
    <source>
        <dbReference type="Proteomes" id="UP000824094"/>
    </source>
</evidence>
<dbReference type="InterPro" id="IPR054593">
    <property type="entry name" value="Beta-mannosidase-like_N2"/>
</dbReference>
<feature type="domain" description="Glycoside hydrolase family 2 catalytic" evidence="11">
    <location>
        <begin position="299"/>
        <end position="415"/>
    </location>
</feature>
<dbReference type="FunFam" id="3.20.20.80:FF:000050">
    <property type="entry name" value="Beta-mannosidase B"/>
    <property type="match status" value="1"/>
</dbReference>
<accession>A0A9D1MHD6</accession>
<keyword evidence="4" id="KW-0732">Signal</keyword>
<dbReference type="InterPro" id="IPR041447">
    <property type="entry name" value="Mannosidase_ig"/>
</dbReference>
<feature type="domain" description="Beta-mannosidase-like galactose-binding" evidence="13">
    <location>
        <begin position="9"/>
        <end position="169"/>
    </location>
</feature>
<reference evidence="14" key="1">
    <citation type="submission" date="2020-10" db="EMBL/GenBank/DDBJ databases">
        <authorList>
            <person name="Gilroy R."/>
        </authorList>
    </citation>
    <scope>NUCLEOTIDE SEQUENCE</scope>
    <source>
        <strain evidence="14">18911</strain>
    </source>
</reference>
<dbReference type="Proteomes" id="UP000824094">
    <property type="component" value="Unassembled WGS sequence"/>
</dbReference>
<dbReference type="GO" id="GO:0004567">
    <property type="term" value="F:beta-mannosidase activity"/>
    <property type="evidence" value="ECO:0007669"/>
    <property type="project" value="UniProtKB-EC"/>
</dbReference>
<evidence type="ECO:0000256" key="1">
    <source>
        <dbReference type="ARBA" id="ARBA00000829"/>
    </source>
</evidence>
<organism evidence="14 15">
    <name type="scientific">Candidatus Stercoripulliclostridium merdigallinarum</name>
    <dbReference type="NCBI Taxonomy" id="2840951"/>
    <lineage>
        <taxon>Bacteria</taxon>
        <taxon>Bacillati</taxon>
        <taxon>Bacillota</taxon>
        <taxon>Clostridia</taxon>
        <taxon>Eubacteriales</taxon>
        <taxon>Candidatus Stercoripulliclostridium</taxon>
    </lineage>
</organism>
<evidence type="ECO:0000259" key="13">
    <source>
        <dbReference type="Pfam" id="PF22666"/>
    </source>
</evidence>
<dbReference type="SUPFAM" id="SSF49785">
    <property type="entry name" value="Galactose-binding domain-like"/>
    <property type="match status" value="1"/>
</dbReference>
<dbReference type="Gene3D" id="2.60.120.260">
    <property type="entry name" value="Galactose-binding domain-like"/>
    <property type="match status" value="1"/>
</dbReference>
<dbReference type="GO" id="GO:0005975">
    <property type="term" value="P:carbohydrate metabolic process"/>
    <property type="evidence" value="ECO:0007669"/>
    <property type="project" value="InterPro"/>
</dbReference>
<evidence type="ECO:0000259" key="10">
    <source>
        <dbReference type="Pfam" id="PF00703"/>
    </source>
</evidence>
<dbReference type="InterPro" id="IPR050887">
    <property type="entry name" value="Beta-mannosidase_GH2"/>
</dbReference>
<evidence type="ECO:0000256" key="3">
    <source>
        <dbReference type="ARBA" id="ARBA00012754"/>
    </source>
</evidence>
<dbReference type="GO" id="GO:0006516">
    <property type="term" value="P:glycoprotein catabolic process"/>
    <property type="evidence" value="ECO:0007669"/>
    <property type="project" value="TreeGrafter"/>
</dbReference>
<comment type="caution">
    <text evidence="14">The sequence shown here is derived from an EMBL/GenBank/DDBJ whole genome shotgun (WGS) entry which is preliminary data.</text>
</comment>
<dbReference type="Pfam" id="PF02836">
    <property type="entry name" value="Glyco_hydro_2_C"/>
    <property type="match status" value="1"/>
</dbReference>
<dbReference type="InterPro" id="IPR017853">
    <property type="entry name" value="GH"/>
</dbReference>
<dbReference type="Pfam" id="PF17786">
    <property type="entry name" value="Mannosidase_ig"/>
    <property type="match status" value="1"/>
</dbReference>
<dbReference type="Pfam" id="PF00703">
    <property type="entry name" value="Glyco_hydro_2"/>
    <property type="match status" value="1"/>
</dbReference>
<keyword evidence="5 14" id="KW-0378">Hydrolase</keyword>
<feature type="domain" description="Mannosidase Ig/CBM-like" evidence="12">
    <location>
        <begin position="634"/>
        <end position="709"/>
    </location>
</feature>
<feature type="domain" description="Glycoside hydrolase family 2 immunoglobulin-like beta-sandwich" evidence="10">
    <location>
        <begin position="179"/>
        <end position="282"/>
    </location>
</feature>
<evidence type="ECO:0000256" key="6">
    <source>
        <dbReference type="ARBA" id="ARBA00023295"/>
    </source>
</evidence>
<dbReference type="Gene3D" id="2.60.40.10">
    <property type="entry name" value="Immunoglobulins"/>
    <property type="match status" value="2"/>
</dbReference>
<keyword evidence="6" id="KW-0326">Glycosidase</keyword>
<dbReference type="InterPro" id="IPR013783">
    <property type="entry name" value="Ig-like_fold"/>
</dbReference>